<dbReference type="EMBL" id="FQYY01000002">
    <property type="protein sequence ID" value="SHI56136.1"/>
    <property type="molecule type" value="Genomic_DNA"/>
</dbReference>
<feature type="domain" description="RDD" evidence="6">
    <location>
        <begin position="19"/>
        <end position="143"/>
    </location>
</feature>
<dbReference type="AlphaFoldDB" id="A0A1M6C537"/>
<dbReference type="Proteomes" id="UP000184225">
    <property type="component" value="Unassembled WGS sequence"/>
</dbReference>
<dbReference type="Pfam" id="PF06271">
    <property type="entry name" value="RDD"/>
    <property type="match status" value="1"/>
</dbReference>
<evidence type="ECO:0000313" key="7">
    <source>
        <dbReference type="EMBL" id="SHI56136.1"/>
    </source>
</evidence>
<feature type="transmembrane region" description="Helical" evidence="5">
    <location>
        <begin position="25"/>
        <end position="51"/>
    </location>
</feature>
<feature type="transmembrane region" description="Helical" evidence="5">
    <location>
        <begin position="106"/>
        <end position="130"/>
    </location>
</feature>
<evidence type="ECO:0000259" key="6">
    <source>
        <dbReference type="Pfam" id="PF06271"/>
    </source>
</evidence>
<keyword evidence="3 5" id="KW-1133">Transmembrane helix</keyword>
<dbReference type="OrthoDB" id="9814143at2"/>
<evidence type="ECO:0000313" key="8">
    <source>
        <dbReference type="Proteomes" id="UP000184225"/>
    </source>
</evidence>
<keyword evidence="2 5" id="KW-0812">Transmembrane</keyword>
<comment type="subcellular location">
    <subcellularLocation>
        <location evidence="1">Membrane</location>
        <topology evidence="1">Multi-pass membrane protein</topology>
    </subcellularLocation>
</comment>
<gene>
    <name evidence="7" type="ORF">SAMN04488096_102371</name>
</gene>
<organism evidence="7 8">
    <name type="scientific">Mesonia phycicola</name>
    <dbReference type="NCBI Taxonomy" id="579105"/>
    <lineage>
        <taxon>Bacteria</taxon>
        <taxon>Pseudomonadati</taxon>
        <taxon>Bacteroidota</taxon>
        <taxon>Flavobacteriia</taxon>
        <taxon>Flavobacteriales</taxon>
        <taxon>Flavobacteriaceae</taxon>
        <taxon>Mesonia</taxon>
    </lineage>
</organism>
<name>A0A1M6C537_9FLAO</name>
<accession>A0A1M6C537</accession>
<feature type="transmembrane region" description="Helical" evidence="5">
    <location>
        <begin position="58"/>
        <end position="78"/>
    </location>
</feature>
<dbReference type="InterPro" id="IPR010432">
    <property type="entry name" value="RDD"/>
</dbReference>
<evidence type="ECO:0000256" key="2">
    <source>
        <dbReference type="ARBA" id="ARBA00022692"/>
    </source>
</evidence>
<sequence length="237" mass="26834">MDNFQIETAQNVSINQNIANLGDRILAYLVDILVIIAYIISVTIVLGFISLGLREQWVFMLVIGLPPFLYSLICETFWNGQSIGKALLKIRVVKLDGSKASFSNYAIRWLLGMIELSMTSGAIAMVTYLLNGKGQRLGDIAAKTTVISEKQRIFLHHTVNTDVPEDHQPEYPQVTIFTDNEMQTIKNLFQKAKKENNHAIIVSLAKKTSSMMDITLKEKPLLFLEKVIVDYNYYTQQ</sequence>
<dbReference type="STRING" id="579105.SAMN04488096_102371"/>
<evidence type="ECO:0000256" key="5">
    <source>
        <dbReference type="SAM" id="Phobius"/>
    </source>
</evidence>
<dbReference type="RefSeq" id="WP_073148713.1">
    <property type="nucleotide sequence ID" value="NZ_FQYY01000002.1"/>
</dbReference>
<keyword evidence="8" id="KW-1185">Reference proteome</keyword>
<evidence type="ECO:0000256" key="4">
    <source>
        <dbReference type="ARBA" id="ARBA00023136"/>
    </source>
</evidence>
<evidence type="ECO:0000256" key="1">
    <source>
        <dbReference type="ARBA" id="ARBA00004141"/>
    </source>
</evidence>
<dbReference type="PANTHER" id="PTHR38480:SF1">
    <property type="entry name" value="SLR0254 PROTEIN"/>
    <property type="match status" value="1"/>
</dbReference>
<proteinExistence type="predicted"/>
<evidence type="ECO:0000256" key="3">
    <source>
        <dbReference type="ARBA" id="ARBA00022989"/>
    </source>
</evidence>
<protein>
    <submittedName>
        <fullName evidence="7">Uncharacterized membrane protein YckC, RDD family</fullName>
    </submittedName>
</protein>
<dbReference type="GO" id="GO:0016020">
    <property type="term" value="C:membrane"/>
    <property type="evidence" value="ECO:0007669"/>
    <property type="project" value="UniProtKB-SubCell"/>
</dbReference>
<dbReference type="PANTHER" id="PTHR38480">
    <property type="entry name" value="SLR0254 PROTEIN"/>
    <property type="match status" value="1"/>
</dbReference>
<reference evidence="7 8" key="1">
    <citation type="submission" date="2016-11" db="EMBL/GenBank/DDBJ databases">
        <authorList>
            <person name="Jaros S."/>
            <person name="Januszkiewicz K."/>
            <person name="Wedrychowicz H."/>
        </authorList>
    </citation>
    <scope>NUCLEOTIDE SEQUENCE [LARGE SCALE GENOMIC DNA]</scope>
    <source>
        <strain evidence="7 8">DSM 21425</strain>
    </source>
</reference>
<keyword evidence="4 5" id="KW-0472">Membrane</keyword>